<proteinExistence type="predicted"/>
<gene>
    <name evidence="2" type="ORF">A1O9_04207</name>
</gene>
<feature type="compositionally biased region" description="Polar residues" evidence="1">
    <location>
        <begin position="307"/>
        <end position="316"/>
    </location>
</feature>
<feature type="region of interest" description="Disordered" evidence="1">
    <location>
        <begin position="248"/>
        <end position="322"/>
    </location>
</feature>
<dbReference type="Proteomes" id="UP000027920">
    <property type="component" value="Unassembled WGS sequence"/>
</dbReference>
<dbReference type="VEuPathDB" id="FungiDB:A1O9_04207"/>
<protein>
    <submittedName>
        <fullName evidence="2">Uncharacterized protein</fullName>
    </submittedName>
</protein>
<dbReference type="AlphaFoldDB" id="A0A072PJ83"/>
<feature type="compositionally biased region" description="Basic and acidic residues" evidence="1">
    <location>
        <begin position="21"/>
        <end position="30"/>
    </location>
</feature>
<dbReference type="GeneID" id="25279140"/>
<feature type="region of interest" description="Disordered" evidence="1">
    <location>
        <begin position="424"/>
        <end position="443"/>
    </location>
</feature>
<accession>A0A072PJ83</accession>
<feature type="compositionally biased region" description="Basic residues" evidence="1">
    <location>
        <begin position="66"/>
        <end position="82"/>
    </location>
</feature>
<dbReference type="OrthoDB" id="4118242at2759"/>
<dbReference type="HOGENOM" id="CLU_572579_0_0_1"/>
<feature type="region of interest" description="Disordered" evidence="1">
    <location>
        <begin position="1"/>
        <end position="135"/>
    </location>
</feature>
<comment type="caution">
    <text evidence="2">The sequence shown here is derived from an EMBL/GenBank/DDBJ whole genome shotgun (WGS) entry which is preliminary data.</text>
</comment>
<sequence length="443" mass="49260">MDQSHQSGFSLFPMPPTPPADKQRVMRLLREQQQIANENVPKHLLAPAGQAPPPPIPAQLRPAPLKLRKKRPAQLNHTHPRPTLRVINPDPQSSESSTSWPTLPVQDNWPAPKDAEYQPPLKRRSHRASQWLGPNGQVDRKKLSVYLSKVLDSSFQNDQPYVRPSALPTPVSEDSIIASKQRQPRYPGSCHVQAQCACPPGVALCHSCSSEEFEQFRRRQIEHKSNPSVSSTKCIMSVPRARFRGTLADVVEPEPPSSPPELMYDSEESEESDWSSPTISSDTNTSAPSVPVTPTPAPRKNAVPRQNAVSRPNVPSFSLPFTHGRQITPRIVRDSTNCMSGDPFASSPASTVPTLASISTISTFAFDFSEKDDETEYDPFEQGSELSEIRTYQPIQKAKPLLVHCRGPSPQSIKYGHAYSYRSNRSPRSYQVSEDSGYSTFRI</sequence>
<feature type="compositionally biased region" description="Polar residues" evidence="1">
    <location>
        <begin position="431"/>
        <end position="443"/>
    </location>
</feature>
<evidence type="ECO:0000313" key="2">
    <source>
        <dbReference type="EMBL" id="KEF59363.1"/>
    </source>
</evidence>
<evidence type="ECO:0000256" key="1">
    <source>
        <dbReference type="SAM" id="MobiDB-lite"/>
    </source>
</evidence>
<reference evidence="2 3" key="1">
    <citation type="submission" date="2013-03" db="EMBL/GenBank/DDBJ databases">
        <title>The Genome Sequence of Exophiala aquamarina CBS 119918.</title>
        <authorList>
            <consortium name="The Broad Institute Genomics Platform"/>
            <person name="Cuomo C."/>
            <person name="de Hoog S."/>
            <person name="Gorbushina A."/>
            <person name="Walker B."/>
            <person name="Young S.K."/>
            <person name="Zeng Q."/>
            <person name="Gargeya S."/>
            <person name="Fitzgerald M."/>
            <person name="Haas B."/>
            <person name="Abouelleil A."/>
            <person name="Allen A.W."/>
            <person name="Alvarado L."/>
            <person name="Arachchi H.M."/>
            <person name="Berlin A.M."/>
            <person name="Chapman S.B."/>
            <person name="Gainer-Dewar J."/>
            <person name="Goldberg J."/>
            <person name="Griggs A."/>
            <person name="Gujja S."/>
            <person name="Hansen M."/>
            <person name="Howarth C."/>
            <person name="Imamovic A."/>
            <person name="Ireland A."/>
            <person name="Larimer J."/>
            <person name="McCowan C."/>
            <person name="Murphy C."/>
            <person name="Pearson M."/>
            <person name="Poon T.W."/>
            <person name="Priest M."/>
            <person name="Roberts A."/>
            <person name="Saif S."/>
            <person name="Shea T."/>
            <person name="Sisk P."/>
            <person name="Sykes S."/>
            <person name="Wortman J."/>
            <person name="Nusbaum C."/>
            <person name="Birren B."/>
        </authorList>
    </citation>
    <scope>NUCLEOTIDE SEQUENCE [LARGE SCALE GENOMIC DNA]</scope>
    <source>
        <strain evidence="2 3">CBS 119918</strain>
    </source>
</reference>
<feature type="compositionally biased region" description="Acidic residues" evidence="1">
    <location>
        <begin position="264"/>
        <end position="273"/>
    </location>
</feature>
<evidence type="ECO:0000313" key="3">
    <source>
        <dbReference type="Proteomes" id="UP000027920"/>
    </source>
</evidence>
<keyword evidence="3" id="KW-1185">Reference proteome</keyword>
<feature type="compositionally biased region" description="Polar residues" evidence="1">
    <location>
        <begin position="90"/>
        <end position="101"/>
    </location>
</feature>
<name>A0A072PJ83_9EURO</name>
<organism evidence="2 3">
    <name type="scientific">Exophiala aquamarina CBS 119918</name>
    <dbReference type="NCBI Taxonomy" id="1182545"/>
    <lineage>
        <taxon>Eukaryota</taxon>
        <taxon>Fungi</taxon>
        <taxon>Dikarya</taxon>
        <taxon>Ascomycota</taxon>
        <taxon>Pezizomycotina</taxon>
        <taxon>Eurotiomycetes</taxon>
        <taxon>Chaetothyriomycetidae</taxon>
        <taxon>Chaetothyriales</taxon>
        <taxon>Herpotrichiellaceae</taxon>
        <taxon>Exophiala</taxon>
    </lineage>
</organism>
<dbReference type="RefSeq" id="XP_013261953.1">
    <property type="nucleotide sequence ID" value="XM_013406499.1"/>
</dbReference>
<dbReference type="EMBL" id="AMGV01000003">
    <property type="protein sequence ID" value="KEF59363.1"/>
    <property type="molecule type" value="Genomic_DNA"/>
</dbReference>